<keyword evidence="1" id="KW-1133">Transmembrane helix</keyword>
<dbReference type="RefSeq" id="WP_157692969.1">
    <property type="nucleotide sequence ID" value="NZ_LT629711.1"/>
</dbReference>
<dbReference type="Proteomes" id="UP000199077">
    <property type="component" value="Chromosome I"/>
</dbReference>
<dbReference type="OrthoDB" id="3760651at2"/>
<evidence type="ECO:0000256" key="1">
    <source>
        <dbReference type="SAM" id="Phobius"/>
    </source>
</evidence>
<dbReference type="InterPro" id="IPR028087">
    <property type="entry name" value="Tad_N"/>
</dbReference>
<keyword evidence="1" id="KW-0812">Transmembrane</keyword>
<dbReference type="Pfam" id="PF13400">
    <property type="entry name" value="Tad"/>
    <property type="match status" value="1"/>
</dbReference>
<proteinExistence type="predicted"/>
<name>A0A1H0RBV8_9MICO</name>
<keyword evidence="1" id="KW-0472">Membrane</keyword>
<dbReference type="EMBL" id="LT629711">
    <property type="protein sequence ID" value="SDP26418.1"/>
    <property type="molecule type" value="Genomic_DNA"/>
</dbReference>
<feature type="domain" description="Putative Flp pilus-assembly TadG-like N-terminal" evidence="2">
    <location>
        <begin position="19"/>
        <end position="64"/>
    </location>
</feature>
<organism evidence="3 4">
    <name type="scientific">Pedococcus dokdonensis</name>
    <dbReference type="NCBI Taxonomy" id="443156"/>
    <lineage>
        <taxon>Bacteria</taxon>
        <taxon>Bacillati</taxon>
        <taxon>Actinomycetota</taxon>
        <taxon>Actinomycetes</taxon>
        <taxon>Micrococcales</taxon>
        <taxon>Intrasporangiaceae</taxon>
        <taxon>Pedococcus</taxon>
    </lineage>
</organism>
<keyword evidence="4" id="KW-1185">Reference proteome</keyword>
<protein>
    <submittedName>
        <fullName evidence="3">Flp pilus assembly protein TadG</fullName>
    </submittedName>
</protein>
<evidence type="ECO:0000313" key="3">
    <source>
        <dbReference type="EMBL" id="SDP26418.1"/>
    </source>
</evidence>
<accession>A0A1H0RBV8</accession>
<sequence length="538" mass="57117">MSRLQPRVLRRLRARSERGYVAVTVAIMLTVLLGFCAFAVDVGNWYYVGQKAQKAADAAALAGVPYLPSDQASAFSTARLQSKKNEFENVGVTTVTPSIDGRPTRLRVKVTTTVKNQFGWLLGVPTTTIARSAVADYAGPVPMGSPCNEYGDDPYPSGNRSSNCNNTGAFWANVGSPQAPKGNGDAFQNSMGSNSDYDANGYFYSITLDQDMPSLTIEAFDPALIAVGDKCDVNNLAGADNLSYSLGQTVVSDPDVRYAPNATSPMCTGDVRFGGTGEVQTQFTMRGLSQNAWDPLSYPVMTSASCAAKTFAGYDGDMAKVLKKNSPEYNARPDVAANFRQWKPLCTMTGGVSKGTYLVQIKTNGLGSDAASGHNRFSLRAYGSSGGDKDHISISGYAKMAMYGNTPNGTSKFYLAKVPTGSRGQLFTVRLFDIGDGATAGSTVKVMPPQEYGNTFSGCQGSGVQNGALTDCTINVSSAFNGQWQDVTVPIPSGYTCQDTSPTGCWLRLEFYYGPGSGPADTTSWTANVAGDPVRLVE</sequence>
<evidence type="ECO:0000259" key="2">
    <source>
        <dbReference type="Pfam" id="PF13400"/>
    </source>
</evidence>
<reference evidence="4" key="1">
    <citation type="submission" date="2016-10" db="EMBL/GenBank/DDBJ databases">
        <authorList>
            <person name="Varghese N."/>
            <person name="Submissions S."/>
        </authorList>
    </citation>
    <scope>NUCLEOTIDE SEQUENCE [LARGE SCALE GENOMIC DNA]</scope>
    <source>
        <strain evidence="4">DSM 22329</strain>
    </source>
</reference>
<feature type="transmembrane region" description="Helical" evidence="1">
    <location>
        <begin position="20"/>
        <end position="40"/>
    </location>
</feature>
<dbReference type="STRING" id="443156.SAMN04489867_1895"/>
<gene>
    <name evidence="3" type="ORF">SAMN04489867_1895</name>
</gene>
<evidence type="ECO:0000313" key="4">
    <source>
        <dbReference type="Proteomes" id="UP000199077"/>
    </source>
</evidence>
<dbReference type="AlphaFoldDB" id="A0A1H0RBV8"/>